<reference evidence="11 12" key="1">
    <citation type="submission" date="2024-10" db="EMBL/GenBank/DDBJ databases">
        <authorList>
            <person name="Ratan Roy A."/>
            <person name="Morales Sandoval P.H."/>
            <person name="De Los Santos Villalobos S."/>
            <person name="Chakraborty S."/>
            <person name="Mukherjee J."/>
        </authorList>
    </citation>
    <scope>NUCLEOTIDE SEQUENCE [LARGE SCALE GENOMIC DNA]</scope>
    <source>
        <strain evidence="11 12">S1</strain>
    </source>
</reference>
<evidence type="ECO:0000256" key="1">
    <source>
        <dbReference type="ARBA" id="ARBA00004167"/>
    </source>
</evidence>
<evidence type="ECO:0000256" key="3">
    <source>
        <dbReference type="ARBA" id="ARBA00022692"/>
    </source>
</evidence>
<feature type="transmembrane region" description="Helical" evidence="8">
    <location>
        <begin position="56"/>
        <end position="77"/>
    </location>
</feature>
<evidence type="ECO:0000256" key="4">
    <source>
        <dbReference type="ARBA" id="ARBA00022989"/>
    </source>
</evidence>
<evidence type="ECO:0000256" key="5">
    <source>
        <dbReference type="ARBA" id="ARBA00023136"/>
    </source>
</evidence>
<proteinExistence type="inferred from homology"/>
<dbReference type="InterPro" id="IPR058624">
    <property type="entry name" value="MdtA-like_HH"/>
</dbReference>
<keyword evidence="5 8" id="KW-0472">Membrane</keyword>
<comment type="caution">
    <text evidence="11">The sequence shown here is derived from an EMBL/GenBank/DDBJ whole genome shotgun (WGS) entry which is preliminary data.</text>
</comment>
<keyword evidence="6" id="KW-0175">Coiled coil</keyword>
<dbReference type="EMBL" id="JBHZOL010000004">
    <property type="protein sequence ID" value="MFE4104772.1"/>
    <property type="molecule type" value="Genomic_DNA"/>
</dbReference>
<dbReference type="Gene3D" id="1.10.287.470">
    <property type="entry name" value="Helix hairpin bin"/>
    <property type="match status" value="1"/>
</dbReference>
<evidence type="ECO:0000313" key="12">
    <source>
        <dbReference type="Proteomes" id="UP001600165"/>
    </source>
</evidence>
<dbReference type="SUPFAM" id="SSF51230">
    <property type="entry name" value="Single hybrid motif"/>
    <property type="match status" value="1"/>
</dbReference>
<comment type="similarity">
    <text evidence="2">Belongs to the membrane fusion protein (MFP) (TC 8.A.1) family.</text>
</comment>
<evidence type="ECO:0000256" key="2">
    <source>
        <dbReference type="ARBA" id="ARBA00009477"/>
    </source>
</evidence>
<evidence type="ECO:0000313" key="11">
    <source>
        <dbReference type="EMBL" id="MFE4104772.1"/>
    </source>
</evidence>
<feature type="region of interest" description="Disordered" evidence="7">
    <location>
        <begin position="1"/>
        <end position="30"/>
    </location>
</feature>
<keyword evidence="4 8" id="KW-1133">Transmembrane helix</keyword>
<dbReference type="InterPro" id="IPR011053">
    <property type="entry name" value="Single_hybrid_motif"/>
</dbReference>
<dbReference type="Gene3D" id="2.40.50.100">
    <property type="match status" value="1"/>
</dbReference>
<feature type="domain" description="CusB-like beta-barrel" evidence="10">
    <location>
        <begin position="361"/>
        <end position="403"/>
    </location>
</feature>
<feature type="compositionally biased region" description="Basic and acidic residues" evidence="7">
    <location>
        <begin position="9"/>
        <end position="23"/>
    </location>
</feature>
<gene>
    <name evidence="11" type="ORF">ACFVKH_00690</name>
</gene>
<dbReference type="PANTHER" id="PTHR30386:SF26">
    <property type="entry name" value="TRANSPORT PROTEIN COMB"/>
    <property type="match status" value="1"/>
</dbReference>
<organism evidence="11 12">
    <name type="scientific">Almyronema epifaneia S1</name>
    <dbReference type="NCBI Taxonomy" id="2991925"/>
    <lineage>
        <taxon>Bacteria</taxon>
        <taxon>Bacillati</taxon>
        <taxon>Cyanobacteriota</taxon>
        <taxon>Cyanophyceae</taxon>
        <taxon>Nodosilineales</taxon>
        <taxon>Nodosilineaceae</taxon>
        <taxon>Almyronema</taxon>
        <taxon>Almyronema epifaneia</taxon>
    </lineage>
</organism>
<dbReference type="PRINTS" id="PR01490">
    <property type="entry name" value="RTXTOXIND"/>
</dbReference>
<evidence type="ECO:0000256" key="6">
    <source>
        <dbReference type="SAM" id="Coils"/>
    </source>
</evidence>
<evidence type="ECO:0000256" key="8">
    <source>
        <dbReference type="SAM" id="Phobius"/>
    </source>
</evidence>
<keyword evidence="12" id="KW-1185">Reference proteome</keyword>
<accession>A0ABW6IA81</accession>
<feature type="coiled-coil region" evidence="6">
    <location>
        <begin position="128"/>
        <end position="155"/>
    </location>
</feature>
<comment type="subcellular location">
    <subcellularLocation>
        <location evidence="1">Membrane</location>
        <topology evidence="1">Single-pass membrane protein</topology>
    </subcellularLocation>
</comment>
<feature type="domain" description="Multidrug resistance protein MdtA-like alpha-helical hairpin" evidence="9">
    <location>
        <begin position="204"/>
        <end position="260"/>
    </location>
</feature>
<dbReference type="Pfam" id="PF25876">
    <property type="entry name" value="HH_MFP_RND"/>
    <property type="match status" value="1"/>
</dbReference>
<dbReference type="SUPFAM" id="SSF111369">
    <property type="entry name" value="HlyD-like secretion proteins"/>
    <property type="match status" value="2"/>
</dbReference>
<dbReference type="InterPro" id="IPR058792">
    <property type="entry name" value="Beta-barrel_RND_2"/>
</dbReference>
<evidence type="ECO:0000256" key="7">
    <source>
        <dbReference type="SAM" id="MobiDB-lite"/>
    </source>
</evidence>
<dbReference type="Pfam" id="PF25954">
    <property type="entry name" value="Beta-barrel_RND_2"/>
    <property type="match status" value="1"/>
</dbReference>
<evidence type="ECO:0000259" key="9">
    <source>
        <dbReference type="Pfam" id="PF25876"/>
    </source>
</evidence>
<dbReference type="InterPro" id="IPR050739">
    <property type="entry name" value="MFP"/>
</dbReference>
<evidence type="ECO:0000259" key="10">
    <source>
        <dbReference type="Pfam" id="PF25954"/>
    </source>
</evidence>
<protein>
    <submittedName>
        <fullName evidence="11">HlyD family secretion protein</fullName>
    </submittedName>
</protein>
<keyword evidence="3 8" id="KW-0812">Transmembrane</keyword>
<feature type="coiled-coil region" evidence="6">
    <location>
        <begin position="188"/>
        <end position="319"/>
    </location>
</feature>
<sequence length="470" mass="49738">MTQTQSRQPTKEPETELRARIDPDANGQLASPDEVDFVEASDADNVPAAKKNKQRLLFILGGLAVLTVGAIFGGRWWQFQQTHVSTDNAQIEGHLSPISAKIPATVQQVLVKEGDYVEAGQTLLILEDQDLQLKVQAAQAALASAQAQLASATDTIAVTTQTNAAQVQQSQAKLAASLSATDTAAAAVTQAQAQLEAQQAAVVQAQTELQRTQTDYQRYESLYQAGAISAQQRDTAQAAYQTAQANLTAASQQVNQAQAEIASAQAQRQSSLAEATAARGQVQETQVAGQTVTVQQDQRQQAEAEVEQATAALALAQQQLTYTTIKAPISGYVGQLTAQVGQKMQAGQPLLAVVPLQTDEVYVEANFKETALGRLQPGEQAEVEVDAYPGETFAATVAGISPATGSSYALLPPDNATGNFNKVVQWVPVRLVFDGSADPQHKLRPGLNVTVTVDTTEITPPQTASTNATP</sequence>
<dbReference type="Proteomes" id="UP001600165">
    <property type="component" value="Unassembled WGS sequence"/>
</dbReference>
<name>A0ABW6IA81_9CYAN</name>
<dbReference type="RefSeq" id="WP_377960376.1">
    <property type="nucleotide sequence ID" value="NZ_JBHZOL010000004.1"/>
</dbReference>
<dbReference type="Gene3D" id="2.40.30.170">
    <property type="match status" value="1"/>
</dbReference>
<dbReference type="PANTHER" id="PTHR30386">
    <property type="entry name" value="MEMBRANE FUSION SUBUNIT OF EMRAB-TOLC MULTIDRUG EFFLUX PUMP"/>
    <property type="match status" value="1"/>
</dbReference>